<evidence type="ECO:0000313" key="3">
    <source>
        <dbReference type="Proteomes" id="UP001430356"/>
    </source>
</evidence>
<name>A0AAW0EW50_9TRYP</name>
<proteinExistence type="predicted"/>
<evidence type="ECO:0000256" key="1">
    <source>
        <dbReference type="SAM" id="MobiDB-lite"/>
    </source>
</evidence>
<evidence type="ECO:0000313" key="2">
    <source>
        <dbReference type="EMBL" id="KAK7198535.1"/>
    </source>
</evidence>
<comment type="caution">
    <text evidence="2">The sequence shown here is derived from an EMBL/GenBank/DDBJ whole genome shotgun (WGS) entry which is preliminary data.</text>
</comment>
<sequence>MLRRPLRATTTAAVNGAVPLLLAMLLRRRRVLLPSKEVLLSTSHPLQVVGVLEQARYRATRAARTTERDSQRQPLAPPRRARATDLLTGLPGLDGTIGPAASSAAVRYVVVSAGPSSSLPLPSSAHTVCLPLSLLDVAQFHRAQHRERLPLCSAATSSRSGTSPPAALLETTSRDATVPRSVGLYCGAASKELVVVSVPASAEVDDYVWEALLVAESVLEEDGTLLLVSPHAFSRRVRHFLKWRFHDVQCAVCETSAAHYAVCDSLTAAFDHPVVRRDDFPGHFLAGERRPRRWSPYRRAQSTKFVTSLRPAFTNAPFTKDALRRKVEQERDAAEHLRDADDAFFAVAREMVEEGAHHSRPEN</sequence>
<dbReference type="Proteomes" id="UP001430356">
    <property type="component" value="Unassembled WGS sequence"/>
</dbReference>
<protein>
    <submittedName>
        <fullName evidence="2">Uncharacterized protein</fullName>
    </submittedName>
</protein>
<gene>
    <name evidence="2" type="ORF">NESM_000815200</name>
</gene>
<organism evidence="2 3">
    <name type="scientific">Novymonas esmeraldas</name>
    <dbReference type="NCBI Taxonomy" id="1808958"/>
    <lineage>
        <taxon>Eukaryota</taxon>
        <taxon>Discoba</taxon>
        <taxon>Euglenozoa</taxon>
        <taxon>Kinetoplastea</taxon>
        <taxon>Metakinetoplastina</taxon>
        <taxon>Trypanosomatida</taxon>
        <taxon>Trypanosomatidae</taxon>
        <taxon>Novymonas</taxon>
    </lineage>
</organism>
<dbReference type="AlphaFoldDB" id="A0AAW0EW50"/>
<accession>A0AAW0EW50</accession>
<reference evidence="2 3" key="1">
    <citation type="journal article" date="2021" name="MBio">
        <title>A New Model Trypanosomatid, Novymonas esmeraldas: Genomic Perception of Its 'Candidatus Pandoraea novymonadis' Endosymbiont.</title>
        <authorList>
            <person name="Zakharova A."/>
            <person name="Saura A."/>
            <person name="Butenko A."/>
            <person name="Podesvova L."/>
            <person name="Warmusova S."/>
            <person name="Kostygov A.Y."/>
            <person name="Nenarokova A."/>
            <person name="Lukes J."/>
            <person name="Opperdoes F.R."/>
            <person name="Yurchenko V."/>
        </authorList>
    </citation>
    <scope>NUCLEOTIDE SEQUENCE [LARGE SCALE GENOMIC DNA]</scope>
    <source>
        <strain evidence="2 3">E262AT.01</strain>
    </source>
</reference>
<dbReference type="EMBL" id="JAECZO010000157">
    <property type="protein sequence ID" value="KAK7198535.1"/>
    <property type="molecule type" value="Genomic_DNA"/>
</dbReference>
<keyword evidence="3" id="KW-1185">Reference proteome</keyword>
<feature type="region of interest" description="Disordered" evidence="1">
    <location>
        <begin position="61"/>
        <end position="81"/>
    </location>
</feature>